<sequence>MTRYGAMYGPDLTFLGVPACDLDEPGTWDDAQAVVLGAPFDGGTTYRAGARFGPSAMRQACYLGHDGARPSLALDVDGLLDLRVKDAGDVMMFSGDAERSHAALERAVHTVAAAGRIPVVLGGDHSIALPDVTGVARAVGWGRVSVLHFDAHADTGDSSYGSLIAHGQPMRRLIESGAARGDRFLQIGLRGYWPGPETLDWMADQGMRSYEMTEIVERGLDECLTEASRTALDDCDGVYLSVDIDVVDPGMAPGTGTPEPGGLTSRELLDAVRRLSYELPVVGVEVVEVAPDHDHADVTAMLGGRVVLEALSGIARQRAERDGRLERRDRGRPLLSRYGKGRGAERRRA</sequence>
<proteinExistence type="inferred from homology"/>
<dbReference type="CDD" id="cd09990">
    <property type="entry name" value="Agmatinase-like"/>
    <property type="match status" value="1"/>
</dbReference>
<dbReference type="InterPro" id="IPR020855">
    <property type="entry name" value="Ureohydrolase_Mn_BS"/>
</dbReference>
<evidence type="ECO:0000256" key="4">
    <source>
        <dbReference type="PIRSR" id="PIRSR036979-1"/>
    </source>
</evidence>
<comment type="similarity">
    <text evidence="1">Belongs to the arginase family. Agmatinase subfamily.</text>
</comment>
<dbReference type="AlphaFoldDB" id="A0A7Y6MCT3"/>
<organism evidence="7 8">
    <name type="scientific">Nonomuraea rhodomycinica</name>
    <dbReference type="NCBI Taxonomy" id="1712872"/>
    <lineage>
        <taxon>Bacteria</taxon>
        <taxon>Bacillati</taxon>
        <taxon>Actinomycetota</taxon>
        <taxon>Actinomycetes</taxon>
        <taxon>Streptosporangiales</taxon>
        <taxon>Streptosporangiaceae</taxon>
        <taxon>Nonomuraea</taxon>
    </lineage>
</organism>
<accession>A0A7Y6MCT3</accession>
<dbReference type="PANTHER" id="PTHR11358">
    <property type="entry name" value="ARGINASE/AGMATINASE"/>
    <property type="match status" value="1"/>
</dbReference>
<feature type="binding site" evidence="4">
    <location>
        <position position="125"/>
    </location>
    <ligand>
        <name>Mn(2+)</name>
        <dbReference type="ChEBI" id="CHEBI:29035"/>
        <label>1</label>
    </ligand>
</feature>
<dbReference type="Proteomes" id="UP000546126">
    <property type="component" value="Unassembled WGS sequence"/>
</dbReference>
<evidence type="ECO:0000256" key="3">
    <source>
        <dbReference type="ARBA" id="ARBA00022801"/>
    </source>
</evidence>
<feature type="binding site" evidence="4">
    <location>
        <position position="152"/>
    </location>
    <ligand>
        <name>Mn(2+)</name>
        <dbReference type="ChEBI" id="CHEBI:29035"/>
        <label>1</label>
    </ligand>
</feature>
<keyword evidence="3 5" id="KW-0378">Hydrolase</keyword>
<reference evidence="7 8" key="1">
    <citation type="submission" date="2020-06" db="EMBL/GenBank/DDBJ databases">
        <authorList>
            <person name="Chanama M."/>
        </authorList>
    </citation>
    <scope>NUCLEOTIDE SEQUENCE [LARGE SCALE GENOMIC DNA]</scope>
    <source>
        <strain evidence="7 8">TBRC6557</strain>
    </source>
</reference>
<evidence type="ECO:0000313" key="8">
    <source>
        <dbReference type="Proteomes" id="UP000546126"/>
    </source>
</evidence>
<dbReference type="InterPro" id="IPR006035">
    <property type="entry name" value="Ureohydrolase"/>
</dbReference>
<dbReference type="PANTHER" id="PTHR11358:SF26">
    <property type="entry name" value="GUANIDINO ACID HYDROLASE, MITOCHONDRIAL"/>
    <property type="match status" value="1"/>
</dbReference>
<dbReference type="Gene3D" id="3.40.800.10">
    <property type="entry name" value="Ureohydrolase domain"/>
    <property type="match status" value="1"/>
</dbReference>
<name>A0A7Y6MCT3_9ACTN</name>
<evidence type="ECO:0000256" key="5">
    <source>
        <dbReference type="RuleBase" id="RU003684"/>
    </source>
</evidence>
<dbReference type="SUPFAM" id="SSF52768">
    <property type="entry name" value="Arginase/deacetylase"/>
    <property type="match status" value="1"/>
</dbReference>
<dbReference type="Pfam" id="PF00491">
    <property type="entry name" value="Arginase"/>
    <property type="match status" value="1"/>
</dbReference>
<feature type="binding site" evidence="4">
    <location>
        <position position="245"/>
    </location>
    <ligand>
        <name>Mn(2+)</name>
        <dbReference type="ChEBI" id="CHEBI:29035"/>
        <label>1</label>
    </ligand>
</feature>
<protein>
    <submittedName>
        <fullName evidence="7">Agmatinase</fullName>
        <ecNumber evidence="7">3.5.3.11</ecNumber>
    </submittedName>
</protein>
<dbReference type="InterPro" id="IPR023696">
    <property type="entry name" value="Ureohydrolase_dom_sf"/>
</dbReference>
<evidence type="ECO:0000256" key="2">
    <source>
        <dbReference type="ARBA" id="ARBA00022723"/>
    </source>
</evidence>
<comment type="caution">
    <text evidence="7">The sequence shown here is derived from an EMBL/GenBank/DDBJ whole genome shotgun (WGS) entry which is preliminary data.</text>
</comment>
<feature type="compositionally biased region" description="Basic and acidic residues" evidence="6">
    <location>
        <begin position="319"/>
        <end position="332"/>
    </location>
</feature>
<gene>
    <name evidence="7" type="primary">speB</name>
    <name evidence="7" type="ORF">HT134_18280</name>
</gene>
<keyword evidence="2 4" id="KW-0479">Metal-binding</keyword>
<feature type="region of interest" description="Disordered" evidence="6">
    <location>
        <begin position="319"/>
        <end position="349"/>
    </location>
</feature>
<dbReference type="EMBL" id="JABWGO010000003">
    <property type="protein sequence ID" value="NUW42076.1"/>
    <property type="molecule type" value="Genomic_DNA"/>
</dbReference>
<dbReference type="EC" id="3.5.3.11" evidence="7"/>
<dbReference type="InterPro" id="IPR005925">
    <property type="entry name" value="Agmatinase-rel"/>
</dbReference>
<dbReference type="GO" id="GO:0008783">
    <property type="term" value="F:agmatinase activity"/>
    <property type="evidence" value="ECO:0007669"/>
    <property type="project" value="UniProtKB-EC"/>
</dbReference>
<evidence type="ECO:0000256" key="1">
    <source>
        <dbReference type="ARBA" id="ARBA00009227"/>
    </source>
</evidence>
<keyword evidence="8" id="KW-1185">Reference proteome</keyword>
<dbReference type="GO" id="GO:0046872">
    <property type="term" value="F:metal ion binding"/>
    <property type="evidence" value="ECO:0007669"/>
    <property type="project" value="UniProtKB-KW"/>
</dbReference>
<dbReference type="PROSITE" id="PS01053">
    <property type="entry name" value="ARGINASE_1"/>
    <property type="match status" value="1"/>
</dbReference>
<feature type="binding site" evidence="4">
    <location>
        <position position="243"/>
    </location>
    <ligand>
        <name>Mn(2+)</name>
        <dbReference type="ChEBI" id="CHEBI:29035"/>
        <label>1</label>
    </ligand>
</feature>
<dbReference type="PIRSF" id="PIRSF036979">
    <property type="entry name" value="Arginase"/>
    <property type="match status" value="1"/>
</dbReference>
<comment type="cofactor">
    <cofactor evidence="4">
        <name>Mn(2+)</name>
        <dbReference type="ChEBI" id="CHEBI:29035"/>
    </cofactor>
    <text evidence="4">Binds 2 manganese ions per subunit.</text>
</comment>
<dbReference type="GO" id="GO:0033389">
    <property type="term" value="P:putrescine biosynthetic process from arginine, via agmatine"/>
    <property type="evidence" value="ECO:0007669"/>
    <property type="project" value="TreeGrafter"/>
</dbReference>
<dbReference type="RefSeq" id="WP_175601569.1">
    <property type="nucleotide sequence ID" value="NZ_JABWGO010000003.1"/>
</dbReference>
<evidence type="ECO:0000313" key="7">
    <source>
        <dbReference type="EMBL" id="NUW42076.1"/>
    </source>
</evidence>
<dbReference type="PROSITE" id="PS51409">
    <property type="entry name" value="ARGINASE_2"/>
    <property type="match status" value="1"/>
</dbReference>
<evidence type="ECO:0000256" key="6">
    <source>
        <dbReference type="SAM" id="MobiDB-lite"/>
    </source>
</evidence>
<feature type="binding site" evidence="4">
    <location>
        <position position="154"/>
    </location>
    <ligand>
        <name>Mn(2+)</name>
        <dbReference type="ChEBI" id="CHEBI:29035"/>
        <label>1</label>
    </ligand>
</feature>
<feature type="binding site" evidence="4">
    <location>
        <position position="150"/>
    </location>
    <ligand>
        <name>Mn(2+)</name>
        <dbReference type="ChEBI" id="CHEBI:29035"/>
        <label>1</label>
    </ligand>
</feature>
<keyword evidence="4" id="KW-0464">Manganese</keyword>
<dbReference type="NCBIfam" id="TIGR01230">
    <property type="entry name" value="agmatinase"/>
    <property type="match status" value="1"/>
</dbReference>